<protein>
    <submittedName>
        <fullName evidence="3">Biotin attachment protein</fullName>
    </submittedName>
</protein>
<dbReference type="AlphaFoldDB" id="A0A2G6E3F1"/>
<evidence type="ECO:0000256" key="1">
    <source>
        <dbReference type="ARBA" id="ARBA00022823"/>
    </source>
</evidence>
<dbReference type="InterPro" id="IPR003016">
    <property type="entry name" value="2-oxoA_DH_lipoyl-BS"/>
</dbReference>
<dbReference type="InterPro" id="IPR011053">
    <property type="entry name" value="Single_hybrid_motif"/>
</dbReference>
<gene>
    <name evidence="3" type="ORF">CSB45_11295</name>
</gene>
<comment type="caution">
    <text evidence="3">The sequence shown here is derived from an EMBL/GenBank/DDBJ whole genome shotgun (WGS) entry which is preliminary data.</text>
</comment>
<dbReference type="Proteomes" id="UP000229740">
    <property type="component" value="Unassembled WGS sequence"/>
</dbReference>
<dbReference type="InterPro" id="IPR045257">
    <property type="entry name" value="E2/Pdx1"/>
</dbReference>
<evidence type="ECO:0000259" key="2">
    <source>
        <dbReference type="PROSITE" id="PS50968"/>
    </source>
</evidence>
<dbReference type="PANTHER" id="PTHR23151">
    <property type="entry name" value="DIHYDROLIPOAMIDE ACETYL/SUCCINYL-TRANSFERASE-RELATED"/>
    <property type="match status" value="1"/>
</dbReference>
<sequence>MTKHVIMPLLGETMEEGTIVAWTKNVGDKVEKGDVLLEVESDKATLEVEAFFSGYVRKILHQVDAEVKVGETIALMTTSPDEPLEE</sequence>
<proteinExistence type="predicted"/>
<dbReference type="PROSITE" id="PS00189">
    <property type="entry name" value="LIPOYL"/>
    <property type="match status" value="1"/>
</dbReference>
<dbReference type="PROSITE" id="PS50968">
    <property type="entry name" value="BIOTINYL_LIPOYL"/>
    <property type="match status" value="1"/>
</dbReference>
<keyword evidence="1" id="KW-0450">Lipoyl</keyword>
<dbReference type="InterPro" id="IPR000089">
    <property type="entry name" value="Biotin_lipoyl"/>
</dbReference>
<dbReference type="EMBL" id="PDPS01000034">
    <property type="protein sequence ID" value="PID56432.1"/>
    <property type="molecule type" value="Genomic_DNA"/>
</dbReference>
<dbReference type="SUPFAM" id="SSF51230">
    <property type="entry name" value="Single hybrid motif"/>
    <property type="match status" value="1"/>
</dbReference>
<dbReference type="CDD" id="cd06849">
    <property type="entry name" value="lipoyl_domain"/>
    <property type="match status" value="1"/>
</dbReference>
<reference evidence="3 4" key="1">
    <citation type="submission" date="2017-10" db="EMBL/GenBank/DDBJ databases">
        <title>Novel microbial diversity and functional potential in the marine mammal oral microbiome.</title>
        <authorList>
            <person name="Dudek N.K."/>
            <person name="Sun C.L."/>
            <person name="Burstein D."/>
            <person name="Kantor R.S."/>
            <person name="Aliaga Goltsman D.S."/>
            <person name="Bik E.M."/>
            <person name="Thomas B.C."/>
            <person name="Banfield J.F."/>
            <person name="Relman D.A."/>
        </authorList>
    </citation>
    <scope>NUCLEOTIDE SEQUENCE [LARGE SCALE GENOMIC DNA]</scope>
    <source>
        <strain evidence="3">DOLZORAL124_49_17</strain>
    </source>
</reference>
<evidence type="ECO:0000313" key="4">
    <source>
        <dbReference type="Proteomes" id="UP000229740"/>
    </source>
</evidence>
<dbReference type="GO" id="GO:0006086">
    <property type="term" value="P:pyruvate decarboxylation to acetyl-CoA"/>
    <property type="evidence" value="ECO:0007669"/>
    <property type="project" value="InterPro"/>
</dbReference>
<accession>A0A2G6E3F1</accession>
<evidence type="ECO:0000313" key="3">
    <source>
        <dbReference type="EMBL" id="PID56432.1"/>
    </source>
</evidence>
<dbReference type="Pfam" id="PF00364">
    <property type="entry name" value="Biotin_lipoyl"/>
    <property type="match status" value="1"/>
</dbReference>
<feature type="domain" description="Lipoyl-binding" evidence="2">
    <location>
        <begin position="2"/>
        <end position="77"/>
    </location>
</feature>
<organism evidence="3 4">
    <name type="scientific">candidate division KSB3 bacterium</name>
    <dbReference type="NCBI Taxonomy" id="2044937"/>
    <lineage>
        <taxon>Bacteria</taxon>
        <taxon>candidate division KSB3</taxon>
    </lineage>
</organism>
<name>A0A2G6E3F1_9BACT</name>
<dbReference type="PANTHER" id="PTHR23151:SF90">
    <property type="entry name" value="DIHYDROLIPOYLLYSINE-RESIDUE ACETYLTRANSFERASE COMPONENT OF PYRUVATE DEHYDROGENASE COMPLEX, MITOCHONDRIAL-RELATED"/>
    <property type="match status" value="1"/>
</dbReference>
<dbReference type="Gene3D" id="2.40.50.100">
    <property type="match status" value="1"/>
</dbReference>
<dbReference type="GO" id="GO:0045254">
    <property type="term" value="C:pyruvate dehydrogenase complex"/>
    <property type="evidence" value="ECO:0007669"/>
    <property type="project" value="InterPro"/>
</dbReference>